<name>A0ABU6AGY9_9PSEU</name>
<dbReference type="RefSeq" id="WP_324268212.1">
    <property type="nucleotide sequence ID" value="NZ_JAWLNX010000021.1"/>
</dbReference>
<protein>
    <submittedName>
        <fullName evidence="2">Uncharacterized protein</fullName>
    </submittedName>
</protein>
<evidence type="ECO:0000313" key="2">
    <source>
        <dbReference type="EMBL" id="MEB3370742.1"/>
    </source>
</evidence>
<evidence type="ECO:0000256" key="1">
    <source>
        <dbReference type="SAM" id="Phobius"/>
    </source>
</evidence>
<dbReference type="EMBL" id="JAWLNX010000021">
    <property type="protein sequence ID" value="MEB3370742.1"/>
    <property type="molecule type" value="Genomic_DNA"/>
</dbReference>
<accession>A0ABU6AGY9</accession>
<keyword evidence="1" id="KW-0812">Transmembrane</keyword>
<keyword evidence="1" id="KW-0472">Membrane</keyword>
<reference evidence="2 3" key="1">
    <citation type="submission" date="2023-10" db="EMBL/GenBank/DDBJ databases">
        <title>Saccharopolyspora sp. nov., isolated from mangrove soil.</title>
        <authorList>
            <person name="Lu Y."/>
            <person name="Liu W."/>
        </authorList>
    </citation>
    <scope>NUCLEOTIDE SEQUENCE [LARGE SCALE GENOMIC DNA]</scope>
    <source>
        <strain evidence="2 3">S2-29</strain>
    </source>
</reference>
<evidence type="ECO:0000313" key="3">
    <source>
        <dbReference type="Proteomes" id="UP001327093"/>
    </source>
</evidence>
<dbReference type="Proteomes" id="UP001327093">
    <property type="component" value="Unassembled WGS sequence"/>
</dbReference>
<comment type="caution">
    <text evidence="2">The sequence shown here is derived from an EMBL/GenBank/DDBJ whole genome shotgun (WGS) entry which is preliminary data.</text>
</comment>
<proteinExistence type="predicted"/>
<keyword evidence="1" id="KW-1133">Transmembrane helix</keyword>
<gene>
    <name evidence="2" type="ORF">R4I43_25395</name>
</gene>
<organism evidence="2 3">
    <name type="scientific">Saccharopolyspora mangrovi</name>
    <dbReference type="NCBI Taxonomy" id="3082379"/>
    <lineage>
        <taxon>Bacteria</taxon>
        <taxon>Bacillati</taxon>
        <taxon>Actinomycetota</taxon>
        <taxon>Actinomycetes</taxon>
        <taxon>Pseudonocardiales</taxon>
        <taxon>Pseudonocardiaceae</taxon>
        <taxon>Saccharopolyspora</taxon>
    </lineage>
</organism>
<sequence>MIQVFTLPVLSPGLLFAVGTLLVTAVFLLTFPLRGGHGQHAGSGPGALTVWALRDSLIARSALNSEFAVFFREVLRAERHLGPARLRARTEPPPYVGAHRKIVEHVADVVHPRVQVRLDPDAFRPH</sequence>
<feature type="transmembrane region" description="Helical" evidence="1">
    <location>
        <begin position="12"/>
        <end position="31"/>
    </location>
</feature>
<keyword evidence="3" id="KW-1185">Reference proteome</keyword>